<sequence>MKQQKLESGGLVGTLVYGNANLEIEFDDRVLAHLQAVIVAKLRRDEGFLFSWKDAPGVGDGRSCIWMHRSIPLYFKYPESQPPAVNRLWLEALTVSANSPGGLRIVEEPEG</sequence>
<reference evidence="2" key="1">
    <citation type="journal article" date="2014" name="Int. J. Syst. Evol. Microbiol.">
        <title>Complete genome sequence of Corynebacterium casei LMG S-19264T (=DSM 44701T), isolated from a smear-ripened cheese.</title>
        <authorList>
            <consortium name="US DOE Joint Genome Institute (JGI-PGF)"/>
            <person name="Walter F."/>
            <person name="Albersmeier A."/>
            <person name="Kalinowski J."/>
            <person name="Ruckert C."/>
        </authorList>
    </citation>
    <scope>NUCLEOTIDE SEQUENCE</scope>
    <source>
        <strain evidence="2">CGMCC 1.12813</strain>
    </source>
</reference>
<organism evidence="2 3">
    <name type="scientific">Conyzicola nivalis</name>
    <dbReference type="NCBI Taxonomy" id="1477021"/>
    <lineage>
        <taxon>Bacteria</taxon>
        <taxon>Bacillati</taxon>
        <taxon>Actinomycetota</taxon>
        <taxon>Actinomycetes</taxon>
        <taxon>Micrococcales</taxon>
        <taxon>Microbacteriaceae</taxon>
        <taxon>Conyzicola</taxon>
    </lineage>
</organism>
<gene>
    <name evidence="2" type="ORF">GCM10010979_13100</name>
</gene>
<feature type="domain" description="DUF7882" evidence="1">
    <location>
        <begin position="13"/>
        <end position="108"/>
    </location>
</feature>
<dbReference type="Proteomes" id="UP000606922">
    <property type="component" value="Unassembled WGS sequence"/>
</dbReference>
<proteinExistence type="predicted"/>
<evidence type="ECO:0000313" key="2">
    <source>
        <dbReference type="EMBL" id="GGB00002.1"/>
    </source>
</evidence>
<dbReference type="AlphaFoldDB" id="A0A916SJ15"/>
<evidence type="ECO:0000259" key="1">
    <source>
        <dbReference type="Pfam" id="PF25355"/>
    </source>
</evidence>
<evidence type="ECO:0000313" key="3">
    <source>
        <dbReference type="Proteomes" id="UP000606922"/>
    </source>
</evidence>
<name>A0A916SJ15_9MICO</name>
<dbReference type="InterPro" id="IPR057204">
    <property type="entry name" value="DUF7882"/>
</dbReference>
<dbReference type="Pfam" id="PF25355">
    <property type="entry name" value="DUF7882"/>
    <property type="match status" value="1"/>
</dbReference>
<comment type="caution">
    <text evidence="2">The sequence shown here is derived from an EMBL/GenBank/DDBJ whole genome shotgun (WGS) entry which is preliminary data.</text>
</comment>
<dbReference type="EMBL" id="BMGB01000001">
    <property type="protein sequence ID" value="GGB00002.1"/>
    <property type="molecule type" value="Genomic_DNA"/>
</dbReference>
<keyword evidence="3" id="KW-1185">Reference proteome</keyword>
<protein>
    <recommendedName>
        <fullName evidence="1">DUF7882 domain-containing protein</fullName>
    </recommendedName>
</protein>
<accession>A0A916SJ15</accession>
<reference evidence="2" key="2">
    <citation type="submission" date="2020-09" db="EMBL/GenBank/DDBJ databases">
        <authorList>
            <person name="Sun Q."/>
            <person name="Zhou Y."/>
        </authorList>
    </citation>
    <scope>NUCLEOTIDE SEQUENCE</scope>
    <source>
        <strain evidence="2">CGMCC 1.12813</strain>
    </source>
</reference>